<dbReference type="Gene3D" id="2.40.50.140">
    <property type="entry name" value="Nucleic acid-binding proteins"/>
    <property type="match status" value="1"/>
</dbReference>
<dbReference type="Gramene" id="PRQ44701">
    <property type="protein sequence ID" value="PRQ44701"/>
    <property type="gene ID" value="RchiOBHm_Chr3g0482111"/>
</dbReference>
<comment type="caution">
    <text evidence="3">The sequence shown here is derived from an EMBL/GenBank/DDBJ whole genome shotgun (WGS) entry which is preliminary data.</text>
</comment>
<gene>
    <name evidence="3" type="ORF">RchiOBHm_Chr3g0482111</name>
</gene>
<dbReference type="InterPro" id="IPR012340">
    <property type="entry name" value="NA-bd_OB-fold"/>
</dbReference>
<reference evidence="3 4" key="1">
    <citation type="journal article" date="2018" name="Nat. Genet.">
        <title>The Rosa genome provides new insights in the design of modern roses.</title>
        <authorList>
            <person name="Bendahmane M."/>
        </authorList>
    </citation>
    <scope>NUCLEOTIDE SEQUENCE [LARGE SCALE GENOMIC DNA]</scope>
    <source>
        <strain evidence="4">cv. Old Blush</strain>
    </source>
</reference>
<dbReference type="AlphaFoldDB" id="A0A2P6RE41"/>
<evidence type="ECO:0000313" key="4">
    <source>
        <dbReference type="Proteomes" id="UP000238479"/>
    </source>
</evidence>
<dbReference type="PANTHER" id="PTHR46565:SF20">
    <property type="entry name" value="COLD SHOCK DOMAIN-CONTAINING PROTEIN 4"/>
    <property type="match status" value="1"/>
</dbReference>
<feature type="region of interest" description="Disordered" evidence="1">
    <location>
        <begin position="1"/>
        <end position="45"/>
    </location>
</feature>
<dbReference type="GO" id="GO:0003676">
    <property type="term" value="F:nucleic acid binding"/>
    <property type="evidence" value="ECO:0007669"/>
    <property type="project" value="InterPro"/>
</dbReference>
<dbReference type="PANTHER" id="PTHR46565">
    <property type="entry name" value="COLD SHOCK DOMAIN PROTEIN 2"/>
    <property type="match status" value="1"/>
</dbReference>
<proteinExistence type="predicted"/>
<feature type="domain" description="CSD" evidence="2">
    <location>
        <begin position="71"/>
        <end position="104"/>
    </location>
</feature>
<sequence>MSYLCSDQKNKISSSSHRISQNPNLGHSSPPPSPPDRSLSPPKLTTITCMSSGKPTSATNRLISAVGLSERLTGMVKWFNDQKGFNFTTPKNGGEDLYVHLSSI</sequence>
<name>A0A2P6RE41_ROSCH</name>
<evidence type="ECO:0000259" key="2">
    <source>
        <dbReference type="PROSITE" id="PS51857"/>
    </source>
</evidence>
<evidence type="ECO:0000313" key="3">
    <source>
        <dbReference type="EMBL" id="PRQ44701.1"/>
    </source>
</evidence>
<dbReference type="SUPFAM" id="SSF50249">
    <property type="entry name" value="Nucleic acid-binding proteins"/>
    <property type="match status" value="1"/>
</dbReference>
<dbReference type="EMBL" id="PDCK01000041">
    <property type="protein sequence ID" value="PRQ44701.1"/>
    <property type="molecule type" value="Genomic_DNA"/>
</dbReference>
<accession>A0A2P6RE41</accession>
<dbReference type="PROSITE" id="PS51857">
    <property type="entry name" value="CSD_2"/>
    <property type="match status" value="1"/>
</dbReference>
<evidence type="ECO:0000256" key="1">
    <source>
        <dbReference type="SAM" id="MobiDB-lite"/>
    </source>
</evidence>
<organism evidence="3 4">
    <name type="scientific">Rosa chinensis</name>
    <name type="common">China rose</name>
    <dbReference type="NCBI Taxonomy" id="74649"/>
    <lineage>
        <taxon>Eukaryota</taxon>
        <taxon>Viridiplantae</taxon>
        <taxon>Streptophyta</taxon>
        <taxon>Embryophyta</taxon>
        <taxon>Tracheophyta</taxon>
        <taxon>Spermatophyta</taxon>
        <taxon>Magnoliopsida</taxon>
        <taxon>eudicotyledons</taxon>
        <taxon>Gunneridae</taxon>
        <taxon>Pentapetalae</taxon>
        <taxon>rosids</taxon>
        <taxon>fabids</taxon>
        <taxon>Rosales</taxon>
        <taxon>Rosaceae</taxon>
        <taxon>Rosoideae</taxon>
        <taxon>Rosoideae incertae sedis</taxon>
        <taxon>Rosa</taxon>
    </lineage>
</organism>
<dbReference type="CDD" id="cd04458">
    <property type="entry name" value="CSP_CDS"/>
    <property type="match status" value="1"/>
</dbReference>
<protein>
    <submittedName>
        <fullName evidence="3">Putative transcription factor CSD family</fullName>
    </submittedName>
</protein>
<feature type="compositionally biased region" description="Polar residues" evidence="1">
    <location>
        <begin position="1"/>
        <end position="27"/>
    </location>
</feature>
<dbReference type="PRINTS" id="PR00050">
    <property type="entry name" value="COLDSHOCK"/>
</dbReference>
<dbReference type="Pfam" id="PF00313">
    <property type="entry name" value="CSD"/>
    <property type="match status" value="1"/>
</dbReference>
<keyword evidence="4" id="KW-1185">Reference proteome</keyword>
<dbReference type="InterPro" id="IPR002059">
    <property type="entry name" value="CSP_DNA-bd"/>
</dbReference>
<dbReference type="Proteomes" id="UP000238479">
    <property type="component" value="Chromosome 3"/>
</dbReference>
<dbReference type="STRING" id="74649.A0A2P6RE41"/>